<dbReference type="OrthoDB" id="6397422at2"/>
<evidence type="ECO:0008006" key="3">
    <source>
        <dbReference type="Google" id="ProtNLM"/>
    </source>
</evidence>
<reference evidence="1 2" key="1">
    <citation type="submission" date="2016-12" db="EMBL/GenBank/DDBJ databases">
        <title>Diversity of luminous bacteria.</title>
        <authorList>
            <person name="Yoshizawa S."/>
            <person name="Kogure K."/>
        </authorList>
    </citation>
    <scope>NUCLEOTIDE SEQUENCE [LARGE SCALE GENOMIC DNA]</scope>
    <source>
        <strain evidence="1 2">SA4-48</strain>
    </source>
</reference>
<name>A0A2S7UVP8_9GAMM</name>
<sequence length="212" mass="24502">MESIWNDWEKHYKNIGICSTRICKDGIVRPEIYKDECLKILFIGKEVNDWPGGDMRDLAQRGPKYSYLHNLARWAAGLLDQFPDFSIINNKKYLKDTLSRIALINLKKTSGGSSANMAHVSAYAKNDKELLRKQIALIKPNIIVPLATHDILIWLLDLEVNSDLPNNAPYYSNKNKAWIAPWKHPSMRGDVEVAYNKMRDFINKEKSFYCQK</sequence>
<gene>
    <name evidence="1" type="ORF">BTO11_10655</name>
</gene>
<proteinExistence type="predicted"/>
<dbReference type="RefSeq" id="WP_105052574.1">
    <property type="nucleotide sequence ID" value="NZ_BMYG01000007.1"/>
</dbReference>
<dbReference type="AlphaFoldDB" id="A0A2S7UVP8"/>
<organism evidence="1 2">
    <name type="scientific">Psychrosphaera saromensis</name>
    <dbReference type="NCBI Taxonomy" id="716813"/>
    <lineage>
        <taxon>Bacteria</taxon>
        <taxon>Pseudomonadati</taxon>
        <taxon>Pseudomonadota</taxon>
        <taxon>Gammaproteobacteria</taxon>
        <taxon>Alteromonadales</taxon>
        <taxon>Pseudoalteromonadaceae</taxon>
        <taxon>Psychrosphaera</taxon>
    </lineage>
</organism>
<keyword evidence="2" id="KW-1185">Reference proteome</keyword>
<evidence type="ECO:0000313" key="1">
    <source>
        <dbReference type="EMBL" id="PQJ54064.1"/>
    </source>
</evidence>
<evidence type="ECO:0000313" key="2">
    <source>
        <dbReference type="Proteomes" id="UP000239007"/>
    </source>
</evidence>
<comment type="caution">
    <text evidence="1">The sequence shown here is derived from an EMBL/GenBank/DDBJ whole genome shotgun (WGS) entry which is preliminary data.</text>
</comment>
<dbReference type="EMBL" id="MSCH01000003">
    <property type="protein sequence ID" value="PQJ54064.1"/>
    <property type="molecule type" value="Genomic_DNA"/>
</dbReference>
<protein>
    <recommendedName>
        <fullName evidence="3">Uracil-DNA glycosylase-like domain-containing protein</fullName>
    </recommendedName>
</protein>
<dbReference type="Proteomes" id="UP000239007">
    <property type="component" value="Unassembled WGS sequence"/>
</dbReference>
<accession>A0A2S7UVP8</accession>